<dbReference type="PANTHER" id="PTHR42760:SF37">
    <property type="entry name" value="CLAVALDEHYDE DEHYDROGENASE"/>
    <property type="match status" value="1"/>
</dbReference>
<dbReference type="GO" id="GO:0016616">
    <property type="term" value="F:oxidoreductase activity, acting on the CH-OH group of donors, NAD or NADP as acceptor"/>
    <property type="evidence" value="ECO:0007669"/>
    <property type="project" value="UniProtKB-ARBA"/>
</dbReference>
<dbReference type="OrthoDB" id="4220416at2759"/>
<dbReference type="InterPro" id="IPR036291">
    <property type="entry name" value="NAD(P)-bd_dom_sf"/>
</dbReference>
<dbReference type="InterPro" id="IPR057326">
    <property type="entry name" value="KR_dom"/>
</dbReference>
<keyword evidence="3" id="KW-0560">Oxidoreductase</keyword>
<keyword evidence="2" id="KW-0521">NADP</keyword>
<dbReference type="InterPro" id="IPR002347">
    <property type="entry name" value="SDR_fam"/>
</dbReference>
<dbReference type="Proteomes" id="UP000054383">
    <property type="component" value="Unassembled WGS sequence"/>
</dbReference>
<evidence type="ECO:0000313" key="6">
    <source>
        <dbReference type="Proteomes" id="UP000054383"/>
    </source>
</evidence>
<evidence type="ECO:0000256" key="2">
    <source>
        <dbReference type="ARBA" id="ARBA00022857"/>
    </source>
</evidence>
<dbReference type="OMA" id="WWKDFEV"/>
<sequence length="331" mass="35831">MFFGSLKEHQTSIGGKRTHADTLAIVTEDMDFSHLPSDYFVTSTQFTKTTYRDVYPAIDPKSGLLNQKGGVVLITGASHGIGRHAIAKAFAKASARAIILVGRDGTGLREAATELHDIAPDVEIRTEEVNICEQDSVAAMFDRVGKEYGSVDVLVNNAGSGESPLPLKDVDPAGFWYNFEVMVKGTFLVSQQFLKLNGEEKKAVIINVSSAAALNSTPGLSSYSLSKLVQIQMQSFVTAENPNITAVSLHPGIVMTRMTPPAFAPFAKDTFELVGGTAVWLASKQAGFMNGRYISVNWSVDEILERKDEIVSHGLLQIGLQGRFGVDQFIV</sequence>
<dbReference type="SMART" id="SM00822">
    <property type="entry name" value="PKS_KR"/>
    <property type="match status" value="1"/>
</dbReference>
<gene>
    <name evidence="5" type="ORF">PISL3812_05820</name>
</gene>
<dbReference type="CDD" id="cd05233">
    <property type="entry name" value="SDR_c"/>
    <property type="match status" value="1"/>
</dbReference>
<dbReference type="SUPFAM" id="SSF51735">
    <property type="entry name" value="NAD(P)-binding Rossmann-fold domains"/>
    <property type="match status" value="1"/>
</dbReference>
<dbReference type="Pfam" id="PF00106">
    <property type="entry name" value="adh_short"/>
    <property type="match status" value="1"/>
</dbReference>
<comment type="similarity">
    <text evidence="1">Belongs to the short-chain dehydrogenases/reductases (SDR) family.</text>
</comment>
<feature type="domain" description="Ketoreductase" evidence="4">
    <location>
        <begin position="70"/>
        <end position="257"/>
    </location>
</feature>
<evidence type="ECO:0000313" key="5">
    <source>
        <dbReference type="EMBL" id="CRG88785.1"/>
    </source>
</evidence>
<dbReference type="Gene3D" id="3.40.50.720">
    <property type="entry name" value="NAD(P)-binding Rossmann-like Domain"/>
    <property type="match status" value="1"/>
</dbReference>
<dbReference type="AlphaFoldDB" id="A0A0U1LZP8"/>
<keyword evidence="6" id="KW-1185">Reference proteome</keyword>
<proteinExistence type="inferred from homology"/>
<reference evidence="5 6" key="1">
    <citation type="submission" date="2015-04" db="EMBL/GenBank/DDBJ databases">
        <authorList>
            <person name="Syromyatnikov M.Y."/>
            <person name="Popov V.N."/>
        </authorList>
    </citation>
    <scope>NUCLEOTIDE SEQUENCE [LARGE SCALE GENOMIC DNA]</scope>
    <source>
        <strain evidence="5">WF-38-12</strain>
    </source>
</reference>
<dbReference type="PRINTS" id="PR00081">
    <property type="entry name" value="GDHRDH"/>
</dbReference>
<evidence type="ECO:0000256" key="3">
    <source>
        <dbReference type="ARBA" id="ARBA00023002"/>
    </source>
</evidence>
<evidence type="ECO:0000259" key="4">
    <source>
        <dbReference type="SMART" id="SM00822"/>
    </source>
</evidence>
<protein>
    <recommendedName>
        <fullName evidence="4">Ketoreductase domain-containing protein</fullName>
    </recommendedName>
</protein>
<organism evidence="5 6">
    <name type="scientific">Talaromyces islandicus</name>
    <name type="common">Penicillium islandicum</name>
    <dbReference type="NCBI Taxonomy" id="28573"/>
    <lineage>
        <taxon>Eukaryota</taxon>
        <taxon>Fungi</taxon>
        <taxon>Dikarya</taxon>
        <taxon>Ascomycota</taxon>
        <taxon>Pezizomycotina</taxon>
        <taxon>Eurotiomycetes</taxon>
        <taxon>Eurotiomycetidae</taxon>
        <taxon>Eurotiales</taxon>
        <taxon>Trichocomaceae</taxon>
        <taxon>Talaromyces</taxon>
        <taxon>Talaromyces sect. Islandici</taxon>
    </lineage>
</organism>
<dbReference type="STRING" id="28573.A0A0U1LZP8"/>
<accession>A0A0U1LZP8</accession>
<name>A0A0U1LZP8_TALIS</name>
<dbReference type="PANTHER" id="PTHR42760">
    <property type="entry name" value="SHORT-CHAIN DEHYDROGENASES/REDUCTASES FAMILY MEMBER"/>
    <property type="match status" value="1"/>
</dbReference>
<evidence type="ECO:0000256" key="1">
    <source>
        <dbReference type="ARBA" id="ARBA00006484"/>
    </source>
</evidence>
<dbReference type="EMBL" id="CVMT01000005">
    <property type="protein sequence ID" value="CRG88785.1"/>
    <property type="molecule type" value="Genomic_DNA"/>
</dbReference>